<dbReference type="PANTHER" id="PTHR33164">
    <property type="entry name" value="TRANSCRIPTIONAL REGULATOR, MARR FAMILY"/>
    <property type="match status" value="1"/>
</dbReference>
<feature type="region of interest" description="Disordered" evidence="1">
    <location>
        <begin position="1"/>
        <end position="51"/>
    </location>
</feature>
<organism evidence="3 4">
    <name type="scientific">Streptomyces flavofungini</name>
    <dbReference type="NCBI Taxonomy" id="68200"/>
    <lineage>
        <taxon>Bacteria</taxon>
        <taxon>Bacillati</taxon>
        <taxon>Actinomycetota</taxon>
        <taxon>Actinomycetes</taxon>
        <taxon>Kitasatosporales</taxon>
        <taxon>Streptomycetaceae</taxon>
        <taxon>Streptomyces</taxon>
    </lineage>
</organism>
<keyword evidence="4" id="KW-1185">Reference proteome</keyword>
<comment type="caution">
    <text evidence="3">The sequence shown here is derived from an EMBL/GenBank/DDBJ whole genome shotgun (WGS) entry which is preliminary data.</text>
</comment>
<dbReference type="PRINTS" id="PR00598">
    <property type="entry name" value="HTHMARR"/>
</dbReference>
<dbReference type="PANTHER" id="PTHR33164:SF43">
    <property type="entry name" value="HTH-TYPE TRANSCRIPTIONAL REPRESSOR YETL"/>
    <property type="match status" value="1"/>
</dbReference>
<dbReference type="InterPro" id="IPR036388">
    <property type="entry name" value="WH-like_DNA-bd_sf"/>
</dbReference>
<evidence type="ECO:0000256" key="1">
    <source>
        <dbReference type="SAM" id="MobiDB-lite"/>
    </source>
</evidence>
<accession>A0ABS0XAN0</accession>
<dbReference type="Gene3D" id="1.10.10.10">
    <property type="entry name" value="Winged helix-like DNA-binding domain superfamily/Winged helix DNA-binding domain"/>
    <property type="match status" value="1"/>
</dbReference>
<dbReference type="InterPro" id="IPR000835">
    <property type="entry name" value="HTH_MarR-typ"/>
</dbReference>
<sequence length="184" mass="19536">MTTSRTGARATTGTRGGAADGTGPRAEAAAAPGETAPRAKGPGSPARSELQAAADRRVCGLVGTLARRIDAHVRDRATTLGLTAPQAVALRELTGPLTLRELAERMCCEPSNATFVSDRLEEQGLVERRPHPSDRRAKQLVLTPDGSALRERLMALLSAESPLAPLTQQEQDTLQDLLQRAVDR</sequence>
<evidence type="ECO:0000259" key="2">
    <source>
        <dbReference type="PROSITE" id="PS50995"/>
    </source>
</evidence>
<dbReference type="PROSITE" id="PS50995">
    <property type="entry name" value="HTH_MARR_2"/>
    <property type="match status" value="1"/>
</dbReference>
<gene>
    <name evidence="3" type="ORF">JGB26_23700</name>
</gene>
<dbReference type="SMART" id="SM00347">
    <property type="entry name" value="HTH_MARR"/>
    <property type="match status" value="1"/>
</dbReference>
<dbReference type="Proteomes" id="UP000634780">
    <property type="component" value="Unassembled WGS sequence"/>
</dbReference>
<name>A0ABS0XAN0_9ACTN</name>
<dbReference type="Pfam" id="PF01047">
    <property type="entry name" value="MarR"/>
    <property type="match status" value="1"/>
</dbReference>
<dbReference type="EMBL" id="JAEKOZ010000015">
    <property type="protein sequence ID" value="MBJ3810081.1"/>
    <property type="molecule type" value="Genomic_DNA"/>
</dbReference>
<proteinExistence type="predicted"/>
<reference evidence="3 4" key="1">
    <citation type="submission" date="2020-12" db="EMBL/GenBank/DDBJ databases">
        <title>Streptomyces typhae sp. nov., a novel endophytic actinomycete isolated from the root of cattail pollen (Typha angustifolia L.).</title>
        <authorList>
            <person name="Peng C."/>
            <person name="Liu C."/>
        </authorList>
    </citation>
    <scope>NUCLEOTIDE SEQUENCE [LARGE SCALE GENOMIC DNA]</scope>
    <source>
        <strain evidence="3 4">JCM 4753</strain>
    </source>
</reference>
<protein>
    <submittedName>
        <fullName evidence="3">MarR family transcriptional regulator</fullName>
    </submittedName>
</protein>
<dbReference type="SUPFAM" id="SSF46785">
    <property type="entry name" value="Winged helix' DNA-binding domain"/>
    <property type="match status" value="1"/>
</dbReference>
<feature type="compositionally biased region" description="Low complexity" evidence="1">
    <location>
        <begin position="1"/>
        <end position="13"/>
    </location>
</feature>
<feature type="domain" description="HTH marR-type" evidence="2">
    <location>
        <begin position="55"/>
        <end position="183"/>
    </location>
</feature>
<dbReference type="InterPro" id="IPR039422">
    <property type="entry name" value="MarR/SlyA-like"/>
</dbReference>
<feature type="compositionally biased region" description="Low complexity" evidence="1">
    <location>
        <begin position="21"/>
        <end position="39"/>
    </location>
</feature>
<dbReference type="InterPro" id="IPR036390">
    <property type="entry name" value="WH_DNA-bd_sf"/>
</dbReference>
<evidence type="ECO:0000313" key="3">
    <source>
        <dbReference type="EMBL" id="MBJ3810081.1"/>
    </source>
</evidence>
<evidence type="ECO:0000313" key="4">
    <source>
        <dbReference type="Proteomes" id="UP000634780"/>
    </source>
</evidence>